<organism evidence="1 2">
    <name type="scientific">Bauhinia variegata</name>
    <name type="common">Purple orchid tree</name>
    <name type="synonym">Phanera variegata</name>
    <dbReference type="NCBI Taxonomy" id="167791"/>
    <lineage>
        <taxon>Eukaryota</taxon>
        <taxon>Viridiplantae</taxon>
        <taxon>Streptophyta</taxon>
        <taxon>Embryophyta</taxon>
        <taxon>Tracheophyta</taxon>
        <taxon>Spermatophyta</taxon>
        <taxon>Magnoliopsida</taxon>
        <taxon>eudicotyledons</taxon>
        <taxon>Gunneridae</taxon>
        <taxon>Pentapetalae</taxon>
        <taxon>rosids</taxon>
        <taxon>fabids</taxon>
        <taxon>Fabales</taxon>
        <taxon>Fabaceae</taxon>
        <taxon>Cercidoideae</taxon>
        <taxon>Cercideae</taxon>
        <taxon>Bauhiniinae</taxon>
        <taxon>Bauhinia</taxon>
    </lineage>
</organism>
<keyword evidence="2" id="KW-1185">Reference proteome</keyword>
<dbReference type="Proteomes" id="UP000828941">
    <property type="component" value="Chromosome 7"/>
</dbReference>
<proteinExistence type="predicted"/>
<name>A0ACB9N5V6_BAUVA</name>
<sequence length="878" mass="98488">MIRSTSQIVIFLVWILCESMIDLSFSRSASQVRCNERDRELLLQFKISGVDPSNRLSSWSSEEDCCKWNGVQCHNITGRVTKLSLMTDDWDFQKPLRGEINLRLLQLEYLEYLDLQHNNFSVVHCSTDDRQRYQNLSQITNFSTLFYLDLSDNPYMNVDNLKWLSCIPSLKYLDLSFNDLHRETDWLGSITTMLPSLSELRLQECQLSLVSSSPRYGNFSSLTLLDLSGNSFDRKIPNWISNLSNSLSYLDLGENKLDGQIPDMLLNVRNLNTLILRGNNLSGSIPEWLGQYNHLQTLDLSYNSFQGSIPSTLGNLSSLTELDVSYNHLNSTLPERLGQLSRLATLKVGGNSLEGVLSESNFAKLSNLKHLDLSSTALLFHFATNWIPPFQLEEIILNSCTLGQEFPAWIYTQKSLQQLEISSSGISSVDEDKFWSFVSNITYALDISNNAISGNISNLVLRTWWIDLSSNKITGGLPRLTRVNSFLARNNFFSGPISPFLCGNAEENELRFLDLSYNLLSGKIPECWTKWKNLESIDLGSNNFTGKIPPSFCAIPDLQLLHLYKNNLSGDVPLSLQHCKKLLLLNLAENQLSGSIPSWMGESIGIMRLRSNQFSGNIPPQICQLSSLIILDLADNRLSGAIPKCLYNITSMANPNLTFLPSYFGLFDDDLSSVGLVTKGQELEYGDNFLYLMSIDISSNNLSGGIPQELFGLSALQSLNLSQNHLFGNIPQEIGKMKYLESLDLSENQLCGEIPQTMSGLSFLSYLNLSFNNFTGNIPTGTQLQSFDALSYIGNPELCGAPLNNCKHEIESVDRELNAEGEDEFTSWFYFGIGTGFASGLLGFCAALSLNQAFNHAYFSLLDHIKDKVLLMMNSFFH</sequence>
<accession>A0ACB9N5V6</accession>
<gene>
    <name evidence="1" type="ORF">L6164_016793</name>
</gene>
<comment type="caution">
    <text evidence="1">The sequence shown here is derived from an EMBL/GenBank/DDBJ whole genome shotgun (WGS) entry which is preliminary data.</text>
</comment>
<reference evidence="1 2" key="1">
    <citation type="journal article" date="2022" name="DNA Res.">
        <title>Chromosomal-level genome assembly of the orchid tree Bauhinia variegata (Leguminosae; Cercidoideae) supports the allotetraploid origin hypothesis of Bauhinia.</title>
        <authorList>
            <person name="Zhong Y."/>
            <person name="Chen Y."/>
            <person name="Zheng D."/>
            <person name="Pang J."/>
            <person name="Liu Y."/>
            <person name="Luo S."/>
            <person name="Meng S."/>
            <person name="Qian L."/>
            <person name="Wei D."/>
            <person name="Dai S."/>
            <person name="Zhou R."/>
        </authorList>
    </citation>
    <scope>NUCLEOTIDE SEQUENCE [LARGE SCALE GENOMIC DNA]</scope>
    <source>
        <strain evidence="1">BV-YZ2020</strain>
    </source>
</reference>
<evidence type="ECO:0000313" key="2">
    <source>
        <dbReference type="Proteomes" id="UP000828941"/>
    </source>
</evidence>
<dbReference type="EMBL" id="CM039432">
    <property type="protein sequence ID" value="KAI4331838.1"/>
    <property type="molecule type" value="Genomic_DNA"/>
</dbReference>
<evidence type="ECO:0000313" key="1">
    <source>
        <dbReference type="EMBL" id="KAI4331838.1"/>
    </source>
</evidence>
<protein>
    <submittedName>
        <fullName evidence="1">Uncharacterized protein</fullName>
    </submittedName>
</protein>